<dbReference type="AlphaFoldDB" id="H0EPV9"/>
<comment type="caution">
    <text evidence="1">The sequence shown here is derived from an EMBL/GenBank/DDBJ whole genome shotgun (WGS) entry which is preliminary data.</text>
</comment>
<dbReference type="Proteomes" id="UP000005446">
    <property type="component" value="Unassembled WGS sequence"/>
</dbReference>
<dbReference type="HOGENOM" id="CLU_2941933_0_0_1"/>
<proteinExistence type="predicted"/>
<name>H0EPV9_GLAL7</name>
<evidence type="ECO:0000313" key="1">
    <source>
        <dbReference type="EMBL" id="EHK99401.1"/>
    </source>
</evidence>
<dbReference type="InParanoid" id="H0EPV9"/>
<gene>
    <name evidence="1" type="ORF">M7I_4697</name>
</gene>
<dbReference type="EMBL" id="AGUE01000117">
    <property type="protein sequence ID" value="EHK99401.1"/>
    <property type="molecule type" value="Genomic_DNA"/>
</dbReference>
<organism evidence="1 2">
    <name type="scientific">Glarea lozoyensis (strain ATCC 74030 / MF5533)</name>
    <dbReference type="NCBI Taxonomy" id="1104152"/>
    <lineage>
        <taxon>Eukaryota</taxon>
        <taxon>Fungi</taxon>
        <taxon>Dikarya</taxon>
        <taxon>Ascomycota</taxon>
        <taxon>Pezizomycotina</taxon>
        <taxon>Leotiomycetes</taxon>
        <taxon>Helotiales</taxon>
        <taxon>Helotiaceae</taxon>
        <taxon>Glarea</taxon>
    </lineage>
</organism>
<protein>
    <submittedName>
        <fullName evidence="1">Uncharacterized protein</fullName>
    </submittedName>
</protein>
<accession>H0EPV9</accession>
<keyword evidence="2" id="KW-1185">Reference proteome</keyword>
<reference evidence="1 2" key="1">
    <citation type="journal article" date="2012" name="Eukaryot. Cell">
        <title>Genome sequence of the fungus Glarea lozoyensis: the first genome sequence of a species from the Helotiaceae family.</title>
        <authorList>
            <person name="Youssar L."/>
            <person name="Gruening B.A."/>
            <person name="Erxleben A."/>
            <person name="Guenther S."/>
            <person name="Huettel W."/>
        </authorList>
    </citation>
    <scope>NUCLEOTIDE SEQUENCE [LARGE SCALE GENOMIC DNA]</scope>
    <source>
        <strain evidence="2">ATCC 74030 / MF5533</strain>
    </source>
</reference>
<evidence type="ECO:0000313" key="2">
    <source>
        <dbReference type="Proteomes" id="UP000005446"/>
    </source>
</evidence>
<sequence>MIEVGFGPGTGVFVVIMISLDGKELDGQRLDVIEGVPGLKVMVTPSVVRMTGWNALQNRA</sequence>